<sequence>MGPRSWIVYCTRINDRIASDLSRLCALKGQVTELLNLSSQVVPSTRRWGNWVPSAITGAETKEKEEDFDLEYDERLKRLAAEPDALVDELRILQKALGATLPATRRGSVDWGSVAKAGANANRRASVSASAGTYEELDQLRIRWTALSKRVVALSSHLDGIVKAAAAACRKSRAHPERPALVARLKQLVAEAQPGVVYKQYEELRLGQVLEQAYPHGRPEPEISTSDISQKRMLSSSALISAAAAEVIRAVPIPKSVTGTTMKVVMDVRVATGCIKEQLAWIPRTLFLSRALVYLKVYLVSLAVALPLSFYCFEAPPEIWI</sequence>
<keyword evidence="1" id="KW-0812">Transmembrane</keyword>
<keyword evidence="1" id="KW-0472">Membrane</keyword>
<name>A0ABR1RHW5_9PEZI</name>
<gene>
    <name evidence="2" type="ORF">PG991_009892</name>
</gene>
<accession>A0ABR1RHW5</accession>
<comment type="caution">
    <text evidence="2">The sequence shown here is derived from an EMBL/GenBank/DDBJ whole genome shotgun (WGS) entry which is preliminary data.</text>
</comment>
<reference evidence="2 3" key="1">
    <citation type="submission" date="2023-01" db="EMBL/GenBank/DDBJ databases">
        <title>Analysis of 21 Apiospora genomes using comparative genomics revels a genus with tremendous synthesis potential of carbohydrate active enzymes and secondary metabolites.</title>
        <authorList>
            <person name="Sorensen T."/>
        </authorList>
    </citation>
    <scope>NUCLEOTIDE SEQUENCE [LARGE SCALE GENOMIC DNA]</scope>
    <source>
        <strain evidence="2 3">CBS 20057</strain>
    </source>
</reference>
<dbReference type="Proteomes" id="UP001396898">
    <property type="component" value="Unassembled WGS sequence"/>
</dbReference>
<dbReference type="EMBL" id="JAQQWI010000015">
    <property type="protein sequence ID" value="KAK8012517.1"/>
    <property type="molecule type" value="Genomic_DNA"/>
</dbReference>
<keyword evidence="1" id="KW-1133">Transmembrane helix</keyword>
<proteinExistence type="predicted"/>
<evidence type="ECO:0000313" key="3">
    <source>
        <dbReference type="Proteomes" id="UP001396898"/>
    </source>
</evidence>
<keyword evidence="3" id="KW-1185">Reference proteome</keyword>
<evidence type="ECO:0000256" key="1">
    <source>
        <dbReference type="SAM" id="Phobius"/>
    </source>
</evidence>
<evidence type="ECO:0000313" key="2">
    <source>
        <dbReference type="EMBL" id="KAK8012517.1"/>
    </source>
</evidence>
<feature type="transmembrane region" description="Helical" evidence="1">
    <location>
        <begin position="293"/>
        <end position="313"/>
    </location>
</feature>
<organism evidence="2 3">
    <name type="scientific">Apiospora marii</name>
    <dbReference type="NCBI Taxonomy" id="335849"/>
    <lineage>
        <taxon>Eukaryota</taxon>
        <taxon>Fungi</taxon>
        <taxon>Dikarya</taxon>
        <taxon>Ascomycota</taxon>
        <taxon>Pezizomycotina</taxon>
        <taxon>Sordariomycetes</taxon>
        <taxon>Xylariomycetidae</taxon>
        <taxon>Amphisphaeriales</taxon>
        <taxon>Apiosporaceae</taxon>
        <taxon>Apiospora</taxon>
    </lineage>
</organism>
<protein>
    <submittedName>
        <fullName evidence="2">Uncharacterized protein</fullName>
    </submittedName>
</protein>